<evidence type="ECO:0000313" key="2">
    <source>
        <dbReference type="Proteomes" id="UP001184828"/>
    </source>
</evidence>
<evidence type="ECO:0000313" key="1">
    <source>
        <dbReference type="EMBL" id="MDR6430051.1"/>
    </source>
</evidence>
<organism evidence="1 2">
    <name type="scientific">Variovorax paradoxus</name>
    <dbReference type="NCBI Taxonomy" id="34073"/>
    <lineage>
        <taxon>Bacteria</taxon>
        <taxon>Pseudomonadati</taxon>
        <taxon>Pseudomonadota</taxon>
        <taxon>Betaproteobacteria</taxon>
        <taxon>Burkholderiales</taxon>
        <taxon>Comamonadaceae</taxon>
        <taxon>Variovorax</taxon>
    </lineage>
</organism>
<comment type="caution">
    <text evidence="1">The sequence shown here is derived from an EMBL/GenBank/DDBJ whole genome shotgun (WGS) entry which is preliminary data.</text>
</comment>
<name>A0AAE4BZD7_VARPD</name>
<sequence length="66" mass="7389">MSHCHCDDSRALPETVTDGRLHCSIGICPSMQAGGGHEQSVRARQWRNEMDRMTDISFLNPGDFAR</sequence>
<dbReference type="Proteomes" id="UP001184828">
    <property type="component" value="Unassembled WGS sequence"/>
</dbReference>
<reference evidence="1" key="1">
    <citation type="submission" date="2023-07" db="EMBL/GenBank/DDBJ databases">
        <title>Sorghum-associated microbial communities from plants grown in Nebraska, USA.</title>
        <authorList>
            <person name="Schachtman D."/>
        </authorList>
    </citation>
    <scope>NUCLEOTIDE SEQUENCE</scope>
    <source>
        <strain evidence="1">DS2114</strain>
    </source>
</reference>
<proteinExistence type="predicted"/>
<dbReference type="EMBL" id="JAVDQZ010000014">
    <property type="protein sequence ID" value="MDR6430051.1"/>
    <property type="molecule type" value="Genomic_DNA"/>
</dbReference>
<accession>A0AAE4BZD7</accession>
<dbReference type="AlphaFoldDB" id="A0AAE4BZD7"/>
<protein>
    <submittedName>
        <fullName evidence="1">Uncharacterized protein</fullName>
    </submittedName>
</protein>
<gene>
    <name evidence="1" type="ORF">J2738_006245</name>
</gene>